<dbReference type="EMBL" id="CP043504">
    <property type="protein sequence ID" value="QEO10672.1"/>
    <property type="molecule type" value="Genomic_DNA"/>
</dbReference>
<dbReference type="KEGG" id="lyk:FLP23_12045"/>
<feature type="transmembrane region" description="Helical" evidence="1">
    <location>
        <begin position="198"/>
        <end position="219"/>
    </location>
</feature>
<proteinExistence type="predicted"/>
<accession>A0A5C1YCY0</accession>
<dbReference type="Proteomes" id="UP000322159">
    <property type="component" value="Chromosome"/>
</dbReference>
<feature type="transmembrane region" description="Helical" evidence="1">
    <location>
        <begin position="41"/>
        <end position="62"/>
    </location>
</feature>
<keyword evidence="1" id="KW-0472">Membrane</keyword>
<protein>
    <recommendedName>
        <fullName evidence="4">GAP family protein</fullName>
    </recommendedName>
</protein>
<feature type="transmembrane region" description="Helical" evidence="1">
    <location>
        <begin position="6"/>
        <end position="29"/>
    </location>
</feature>
<sequence>MEAFGILLPLGVGVAFSSVPIMAVLVILLSERGRTSGLAYLIGYAIGLAGVTVAFTAGIRAIPERVDVPQPATGIAEIVLGVGCMVFAIWSFVIARRRGPEAEPRMPAWLRRLGTLGPIPAFGVGVILNLRPKALVLLAAAALAINSGAVTPVTWTIETAVFLALGISTIAVPVILVRRDGPRARAALERARDWIERNSYIVSSVVVVMVGVVLVGSGLSGL</sequence>
<evidence type="ECO:0000313" key="3">
    <source>
        <dbReference type="Proteomes" id="UP000322159"/>
    </source>
</evidence>
<dbReference type="OrthoDB" id="4462109at2"/>
<dbReference type="AlphaFoldDB" id="A0A5C1YCY0"/>
<keyword evidence="3" id="KW-1185">Reference proteome</keyword>
<keyword evidence="1" id="KW-1133">Transmembrane helix</keyword>
<keyword evidence="1" id="KW-0812">Transmembrane</keyword>
<dbReference type="InterPro" id="IPR021315">
    <property type="entry name" value="Gap/Sap"/>
</dbReference>
<evidence type="ECO:0000256" key="1">
    <source>
        <dbReference type="SAM" id="Phobius"/>
    </source>
</evidence>
<name>A0A5C1YCY0_9MICO</name>
<organism evidence="2 3">
    <name type="scientific">Protaetiibacter larvae</name>
    <dbReference type="NCBI Taxonomy" id="2592654"/>
    <lineage>
        <taxon>Bacteria</taxon>
        <taxon>Bacillati</taxon>
        <taxon>Actinomycetota</taxon>
        <taxon>Actinomycetes</taxon>
        <taxon>Micrococcales</taxon>
        <taxon>Microbacteriaceae</taxon>
        <taxon>Protaetiibacter</taxon>
    </lineage>
</organism>
<feature type="transmembrane region" description="Helical" evidence="1">
    <location>
        <begin position="74"/>
        <end position="95"/>
    </location>
</feature>
<dbReference type="RefSeq" id="WP_149326087.1">
    <property type="nucleotide sequence ID" value="NZ_CP043504.1"/>
</dbReference>
<gene>
    <name evidence="2" type="ORF">FLP23_12045</name>
</gene>
<feature type="transmembrane region" description="Helical" evidence="1">
    <location>
        <begin position="159"/>
        <end position="177"/>
    </location>
</feature>
<reference evidence="2 3" key="1">
    <citation type="submission" date="2019-09" db="EMBL/GenBank/DDBJ databases">
        <title>Genome sequencing of strain KACC 19322.</title>
        <authorList>
            <person name="Heo J."/>
            <person name="Kim S.-J."/>
            <person name="Kim J.-S."/>
            <person name="Hong S.-B."/>
            <person name="Kwon S.-W."/>
        </authorList>
    </citation>
    <scope>NUCLEOTIDE SEQUENCE [LARGE SCALE GENOMIC DNA]</scope>
    <source>
        <strain evidence="2 3">KACC 19322</strain>
    </source>
</reference>
<evidence type="ECO:0000313" key="2">
    <source>
        <dbReference type="EMBL" id="QEO10672.1"/>
    </source>
</evidence>
<dbReference type="Pfam" id="PF11139">
    <property type="entry name" value="SfLAP"/>
    <property type="match status" value="1"/>
</dbReference>
<evidence type="ECO:0008006" key="4">
    <source>
        <dbReference type="Google" id="ProtNLM"/>
    </source>
</evidence>